<evidence type="ECO:0000259" key="6">
    <source>
        <dbReference type="Pfam" id="PF12708"/>
    </source>
</evidence>
<dbReference type="InterPro" id="IPR006626">
    <property type="entry name" value="PbH1"/>
</dbReference>
<keyword evidence="3 4" id="KW-0326">Glycosidase</keyword>
<dbReference type="GO" id="GO:0004650">
    <property type="term" value="F:polygalacturonase activity"/>
    <property type="evidence" value="ECO:0007669"/>
    <property type="project" value="InterPro"/>
</dbReference>
<sequence length="511" mass="57056">MKKLLFLLMFSIGTSMAQPLDLNIISEGAKPDGITKNTEIIQNAIDHIHQAGGGTLFFPKGKYVTGTIQLKSNVQLYFDKDSELLGSTDPRDYKVLDVKNIPLASKKDDNSQLALLLAYKASNVKIYGKGSINGQGLDLALAIDSLHHAGIRVDSAYNYRRKRPSELARPKLFRFSECKNVEISALQLGEAACWGLSFELCENLTLANLTITNRSYWNNDGIDITDCDKVSITGCDINSADDGICLKSYFSDYCNNDIFISDCTIRSSASAIKFGSASYGGFKNIVIQNIKVYDTFRSAIAIESVDGAVIENVQVNNLTAKNTGNAIFIRLGHRDGEKPGSIQNINIKNLKVEVPFGRPDLDYKLRGPEVNYFHNPFPAIITGIPNHYIEEVSLENVEIQYPGKAFKGMAYVPLSGLDRVPEEVKGYPEFTMFGELPAWAFYVRHVKGLIIKNLKLTLKDEDYRPAFVFDDAYKIELNNIEIPKKNKKQIILNNSKYFSMDKSLEMISKNQ</sequence>
<dbReference type="Gene3D" id="2.160.20.10">
    <property type="entry name" value="Single-stranded right-handed beta-helix, Pectin lyase-like"/>
    <property type="match status" value="1"/>
</dbReference>
<dbReference type="Pfam" id="PF00295">
    <property type="entry name" value="Glyco_hydro_28"/>
    <property type="match status" value="1"/>
</dbReference>
<dbReference type="GO" id="GO:0005975">
    <property type="term" value="P:carbohydrate metabolic process"/>
    <property type="evidence" value="ECO:0007669"/>
    <property type="project" value="InterPro"/>
</dbReference>
<keyword evidence="2 4" id="KW-0378">Hydrolase</keyword>
<proteinExistence type="inferred from homology"/>
<dbReference type="RefSeq" id="WP_093026067.1">
    <property type="nucleotide sequence ID" value="NZ_FPBK01000014.1"/>
</dbReference>
<dbReference type="GO" id="GO:0016829">
    <property type="term" value="F:lyase activity"/>
    <property type="evidence" value="ECO:0007669"/>
    <property type="project" value="UniProtKB-KW"/>
</dbReference>
<name>A0A1I7IAJ9_9FLAO</name>
<dbReference type="EMBL" id="FPBK01000014">
    <property type="protein sequence ID" value="SFU69941.1"/>
    <property type="molecule type" value="Genomic_DNA"/>
</dbReference>
<evidence type="ECO:0000256" key="4">
    <source>
        <dbReference type="RuleBase" id="RU361169"/>
    </source>
</evidence>
<dbReference type="InterPro" id="IPR011050">
    <property type="entry name" value="Pectin_lyase_fold/virulence"/>
</dbReference>
<evidence type="ECO:0000256" key="2">
    <source>
        <dbReference type="ARBA" id="ARBA00022801"/>
    </source>
</evidence>
<dbReference type="InterPro" id="IPR024535">
    <property type="entry name" value="RHGA/B-epi-like_pectate_lyase"/>
</dbReference>
<dbReference type="Proteomes" id="UP000199138">
    <property type="component" value="Unassembled WGS sequence"/>
</dbReference>
<keyword evidence="8" id="KW-1185">Reference proteome</keyword>
<accession>A0A1I7IAJ9</accession>
<evidence type="ECO:0000256" key="5">
    <source>
        <dbReference type="SAM" id="SignalP"/>
    </source>
</evidence>
<dbReference type="SMART" id="SM00710">
    <property type="entry name" value="PbH1"/>
    <property type="match status" value="5"/>
</dbReference>
<comment type="similarity">
    <text evidence="1 4">Belongs to the glycosyl hydrolase 28 family.</text>
</comment>
<dbReference type="PANTHER" id="PTHR31339">
    <property type="entry name" value="PECTIN LYASE-RELATED"/>
    <property type="match status" value="1"/>
</dbReference>
<evidence type="ECO:0000256" key="1">
    <source>
        <dbReference type="ARBA" id="ARBA00008834"/>
    </source>
</evidence>
<dbReference type="InterPro" id="IPR012334">
    <property type="entry name" value="Pectin_lyas_fold"/>
</dbReference>
<dbReference type="InterPro" id="IPR000743">
    <property type="entry name" value="Glyco_hydro_28"/>
</dbReference>
<dbReference type="AlphaFoldDB" id="A0A1I7IAJ9"/>
<evidence type="ECO:0000256" key="3">
    <source>
        <dbReference type="ARBA" id="ARBA00023295"/>
    </source>
</evidence>
<evidence type="ECO:0000313" key="7">
    <source>
        <dbReference type="EMBL" id="SFU69941.1"/>
    </source>
</evidence>
<dbReference type="OrthoDB" id="9795222at2"/>
<dbReference type="Pfam" id="PF12708">
    <property type="entry name" value="Pect-lyase_RHGA_epim"/>
    <property type="match status" value="1"/>
</dbReference>
<evidence type="ECO:0000313" key="8">
    <source>
        <dbReference type="Proteomes" id="UP000199138"/>
    </source>
</evidence>
<keyword evidence="7" id="KW-0456">Lyase</keyword>
<feature type="chain" id="PRO_5011700011" evidence="5">
    <location>
        <begin position="18"/>
        <end position="511"/>
    </location>
</feature>
<dbReference type="InterPro" id="IPR051801">
    <property type="entry name" value="GH28_Enzymes"/>
</dbReference>
<dbReference type="SUPFAM" id="SSF51126">
    <property type="entry name" value="Pectin lyase-like"/>
    <property type="match status" value="1"/>
</dbReference>
<reference evidence="7 8" key="1">
    <citation type="submission" date="2016-10" db="EMBL/GenBank/DDBJ databases">
        <authorList>
            <person name="de Groot N.N."/>
        </authorList>
    </citation>
    <scope>NUCLEOTIDE SEQUENCE [LARGE SCALE GENOMIC DNA]</scope>
    <source>
        <strain evidence="7 8">CGMCC 1.12333</strain>
    </source>
</reference>
<dbReference type="STRING" id="1224947.SAMN05216480_11437"/>
<dbReference type="PANTHER" id="PTHR31339:SF9">
    <property type="entry name" value="PLASMIN AND FIBRONECTIN-BINDING PROTEIN A"/>
    <property type="match status" value="1"/>
</dbReference>
<gene>
    <name evidence="7" type="ORF">SAMN05216480_11437</name>
</gene>
<protein>
    <submittedName>
        <fullName evidence="7">Pectate lyase superfamily protein</fullName>
    </submittedName>
</protein>
<feature type="domain" description="Rhamnogalacturonase A/B/Epimerase-like pectate lyase" evidence="6">
    <location>
        <begin position="23"/>
        <end position="77"/>
    </location>
</feature>
<organism evidence="7 8">
    <name type="scientific">Pustulibacterium marinum</name>
    <dbReference type="NCBI Taxonomy" id="1224947"/>
    <lineage>
        <taxon>Bacteria</taxon>
        <taxon>Pseudomonadati</taxon>
        <taxon>Bacteroidota</taxon>
        <taxon>Flavobacteriia</taxon>
        <taxon>Flavobacteriales</taxon>
        <taxon>Flavobacteriaceae</taxon>
        <taxon>Pustulibacterium</taxon>
    </lineage>
</organism>
<keyword evidence="5" id="KW-0732">Signal</keyword>
<feature type="signal peptide" evidence="5">
    <location>
        <begin position="1"/>
        <end position="17"/>
    </location>
</feature>